<feature type="domain" description="FLZ-type" evidence="7">
    <location>
        <begin position="91"/>
        <end position="135"/>
    </location>
</feature>
<evidence type="ECO:0000256" key="1">
    <source>
        <dbReference type="ARBA" id="ARBA00004496"/>
    </source>
</evidence>
<comment type="similarity">
    <text evidence="2">Belongs to the FLZ family.</text>
</comment>
<evidence type="ECO:0000259" key="7">
    <source>
        <dbReference type="PROSITE" id="PS51795"/>
    </source>
</evidence>
<dbReference type="PANTHER" id="PTHR33059:SF76">
    <property type="entry name" value="FCS-LIKE ZINC FINGER 7"/>
    <property type="match status" value="1"/>
</dbReference>
<dbReference type="KEGG" id="cmo:103494409"/>
<dbReference type="eggNOG" id="ENOG502RZVC">
    <property type="taxonomic scope" value="Eukaryota"/>
</dbReference>
<evidence type="ECO:0000256" key="2">
    <source>
        <dbReference type="ARBA" id="ARBA00009374"/>
    </source>
</evidence>
<dbReference type="Pfam" id="PF04570">
    <property type="entry name" value="zf-FLZ"/>
    <property type="match status" value="1"/>
</dbReference>
<dbReference type="AlphaFoldDB" id="A0A1S3BYA3"/>
<protein>
    <submittedName>
        <fullName evidence="9">FCS-Like Zinc finger 5</fullName>
    </submittedName>
</protein>
<dbReference type="PANTHER" id="PTHR33059">
    <property type="entry name" value="FCS-LIKE ZINC FINGER 5"/>
    <property type="match status" value="1"/>
</dbReference>
<keyword evidence="4" id="KW-0479">Metal-binding</keyword>
<keyword evidence="5" id="KW-0863">Zinc-finger</keyword>
<dbReference type="InParanoid" id="A0A1S3BYA3"/>
<dbReference type="RefSeq" id="XP_008453781.2">
    <property type="nucleotide sequence ID" value="XM_008455559.3"/>
</dbReference>
<evidence type="ECO:0000256" key="4">
    <source>
        <dbReference type="ARBA" id="ARBA00022723"/>
    </source>
</evidence>
<dbReference type="GO" id="GO:0005737">
    <property type="term" value="C:cytoplasm"/>
    <property type="evidence" value="ECO:0007669"/>
    <property type="project" value="UniProtKB-SubCell"/>
</dbReference>
<gene>
    <name evidence="9" type="primary">LOC103494409</name>
</gene>
<evidence type="ECO:0000256" key="6">
    <source>
        <dbReference type="PROSITE-ProRule" id="PRU01131"/>
    </source>
</evidence>
<evidence type="ECO:0000256" key="3">
    <source>
        <dbReference type="ARBA" id="ARBA00022490"/>
    </source>
</evidence>
<dbReference type="Proteomes" id="UP001652600">
    <property type="component" value="Chromosome 7"/>
</dbReference>
<comment type="subcellular location">
    <subcellularLocation>
        <location evidence="1">Cytoplasm</location>
    </subcellularLocation>
</comment>
<dbReference type="GeneID" id="103494409"/>
<name>A0A1S3BYA3_CUCME</name>
<evidence type="ECO:0000256" key="5">
    <source>
        <dbReference type="ARBA" id="ARBA00022771"/>
    </source>
</evidence>
<keyword evidence="5" id="KW-0862">Zinc</keyword>
<keyword evidence="3" id="KW-0963">Cytoplasm</keyword>
<dbReference type="PROSITE" id="PS51795">
    <property type="entry name" value="ZF_FLZ"/>
    <property type="match status" value="1"/>
</dbReference>
<evidence type="ECO:0000313" key="8">
    <source>
        <dbReference type="Proteomes" id="UP001652600"/>
    </source>
</evidence>
<evidence type="ECO:0000313" key="9">
    <source>
        <dbReference type="RefSeq" id="XP_008453781.2"/>
    </source>
</evidence>
<dbReference type="InterPro" id="IPR007650">
    <property type="entry name" value="Zf-FLZ_dom"/>
</dbReference>
<accession>A0A1S3BYA3</accession>
<dbReference type="GO" id="GO:0008270">
    <property type="term" value="F:zinc ion binding"/>
    <property type="evidence" value="ECO:0007669"/>
    <property type="project" value="UniProtKB-KW"/>
</dbReference>
<organism evidence="8 9">
    <name type="scientific">Cucumis melo</name>
    <name type="common">Muskmelon</name>
    <dbReference type="NCBI Taxonomy" id="3656"/>
    <lineage>
        <taxon>Eukaryota</taxon>
        <taxon>Viridiplantae</taxon>
        <taxon>Streptophyta</taxon>
        <taxon>Embryophyta</taxon>
        <taxon>Tracheophyta</taxon>
        <taxon>Spermatophyta</taxon>
        <taxon>Magnoliopsida</taxon>
        <taxon>eudicotyledons</taxon>
        <taxon>Gunneridae</taxon>
        <taxon>Pentapetalae</taxon>
        <taxon>rosids</taxon>
        <taxon>fabids</taxon>
        <taxon>Cucurbitales</taxon>
        <taxon>Cucurbitaceae</taxon>
        <taxon>Benincaseae</taxon>
        <taxon>Cucumis</taxon>
    </lineage>
</organism>
<sequence>MMLLGKRPRGQMKRTSSVSGITVDLSHVEGQEPSEDHQVPTTGEIPPVICSSQSLDCDVMNYTLSFVSPRGRKNLSPAAFNKDIDHRSSDHFLRSCTFCRRRLSPGRDIYMYMGDTAFCSAECREQKMKEDWRKEKGITTTVHRPA</sequence>
<reference evidence="9" key="1">
    <citation type="submission" date="2025-08" db="UniProtKB">
        <authorList>
            <consortium name="RefSeq"/>
        </authorList>
    </citation>
    <scope>IDENTIFICATION</scope>
    <source>
        <tissue evidence="9">Stem</tissue>
    </source>
</reference>
<feature type="zinc finger region" description="FLZ-type" evidence="6">
    <location>
        <begin position="91"/>
        <end position="135"/>
    </location>
</feature>
<proteinExistence type="inferred from homology"/>
<keyword evidence="8" id="KW-1185">Reference proteome</keyword>